<dbReference type="GO" id="GO:0016787">
    <property type="term" value="F:hydrolase activity"/>
    <property type="evidence" value="ECO:0007669"/>
    <property type="project" value="UniProtKB-KW"/>
</dbReference>
<dbReference type="PANTHER" id="PTHR43433">
    <property type="entry name" value="HYDROLASE, ALPHA/BETA FOLD FAMILY PROTEIN"/>
    <property type="match status" value="1"/>
</dbReference>
<dbReference type="Proteomes" id="UP000467327">
    <property type="component" value="Chromosome"/>
</dbReference>
<keyword evidence="4" id="KW-1185">Reference proteome</keyword>
<dbReference type="KEGG" id="maic:MAIC_44620"/>
<gene>
    <name evidence="3" type="ORF">MAIC_44620</name>
</gene>
<evidence type="ECO:0000313" key="3">
    <source>
        <dbReference type="EMBL" id="BBX09659.1"/>
    </source>
</evidence>
<feature type="region of interest" description="Disordered" evidence="1">
    <location>
        <begin position="324"/>
        <end position="349"/>
    </location>
</feature>
<sequence>MVNTSPVSAAELPSGTRVRLSHDVLRLDDGHRVGVSTGGRGVPLVFLHGYGLNARAYLRLLSRLGALGFTVIALDAAGHGGTPTLPAQATLEGRVDLTLRALDSMGVGKAVFLGHSMGGRMIVDLASRAPERVLAAVLLNAAAGAPFDESISPGHRSPRAVVERLLAVAVDAQGDPRRLPVGELAGYVRLMAGALVRNARAPFGLTGSLRALLGSGDFADKLVAMRTNGVPTIVVHGEKDGVVPFENAYDMAERADATLYRVPGAHHSWMLAHPRQGADMVRQLLGAELGRALERVYRDTPDLAADELEPVQLELLRPRAGSRAVASSVSGGRPVDGHRSHRPGSRSRTCCVARRDRFGPCRARCRTFR</sequence>
<dbReference type="AlphaFoldDB" id="A0AAD1HQS7"/>
<organism evidence="3 4">
    <name type="scientific">Mycolicibacterium aichiense</name>
    <dbReference type="NCBI Taxonomy" id="1799"/>
    <lineage>
        <taxon>Bacteria</taxon>
        <taxon>Bacillati</taxon>
        <taxon>Actinomycetota</taxon>
        <taxon>Actinomycetes</taxon>
        <taxon>Mycobacteriales</taxon>
        <taxon>Mycobacteriaceae</taxon>
        <taxon>Mycolicibacterium</taxon>
    </lineage>
</organism>
<dbReference type="InterPro" id="IPR050471">
    <property type="entry name" value="AB_hydrolase"/>
</dbReference>
<evidence type="ECO:0000256" key="1">
    <source>
        <dbReference type="SAM" id="MobiDB-lite"/>
    </source>
</evidence>
<feature type="domain" description="AB hydrolase-1" evidence="2">
    <location>
        <begin position="43"/>
        <end position="270"/>
    </location>
</feature>
<accession>A0AAD1HQS7</accession>
<protein>
    <submittedName>
        <fullName evidence="3">Alpha/beta hydrolase</fullName>
    </submittedName>
</protein>
<evidence type="ECO:0000313" key="4">
    <source>
        <dbReference type="Proteomes" id="UP000467327"/>
    </source>
</evidence>
<dbReference type="InterPro" id="IPR029058">
    <property type="entry name" value="AB_hydrolase_fold"/>
</dbReference>
<name>A0AAD1HQS7_9MYCO</name>
<dbReference type="InterPro" id="IPR000073">
    <property type="entry name" value="AB_hydrolase_1"/>
</dbReference>
<feature type="compositionally biased region" description="Low complexity" evidence="1">
    <location>
        <begin position="324"/>
        <end position="333"/>
    </location>
</feature>
<dbReference type="Gene3D" id="3.40.50.1820">
    <property type="entry name" value="alpha/beta hydrolase"/>
    <property type="match status" value="1"/>
</dbReference>
<dbReference type="PANTHER" id="PTHR43433:SF1">
    <property type="entry name" value="BLL5160 PROTEIN"/>
    <property type="match status" value="1"/>
</dbReference>
<dbReference type="SUPFAM" id="SSF53474">
    <property type="entry name" value="alpha/beta-Hydrolases"/>
    <property type="match status" value="1"/>
</dbReference>
<evidence type="ECO:0000259" key="2">
    <source>
        <dbReference type="Pfam" id="PF00561"/>
    </source>
</evidence>
<keyword evidence="3" id="KW-0378">Hydrolase</keyword>
<reference evidence="3 4" key="1">
    <citation type="journal article" date="2019" name="Emerg. Microbes Infect.">
        <title>Comprehensive subspecies identification of 175 nontuberculous mycobacteria species based on 7547 genomic profiles.</title>
        <authorList>
            <person name="Matsumoto Y."/>
            <person name="Kinjo T."/>
            <person name="Motooka D."/>
            <person name="Nabeya D."/>
            <person name="Jung N."/>
            <person name="Uechi K."/>
            <person name="Horii T."/>
            <person name="Iida T."/>
            <person name="Fujita J."/>
            <person name="Nakamura S."/>
        </authorList>
    </citation>
    <scope>NUCLEOTIDE SEQUENCE [LARGE SCALE GENOMIC DNA]</scope>
    <source>
        <strain evidence="3 4">JCM 6376</strain>
    </source>
</reference>
<proteinExistence type="predicted"/>
<dbReference type="Pfam" id="PF00561">
    <property type="entry name" value="Abhydrolase_1"/>
    <property type="match status" value="1"/>
</dbReference>
<dbReference type="EMBL" id="AP022561">
    <property type="protein sequence ID" value="BBX09659.1"/>
    <property type="molecule type" value="Genomic_DNA"/>
</dbReference>
<dbReference type="PRINTS" id="PR00111">
    <property type="entry name" value="ABHYDROLASE"/>
</dbReference>